<dbReference type="InterPro" id="IPR018540">
    <property type="entry name" value="Spo0E-like"/>
</dbReference>
<comment type="caution">
    <text evidence="1">The sequence shown here is derived from an EMBL/GenBank/DDBJ whole genome shotgun (WGS) entry which is preliminary data.</text>
</comment>
<dbReference type="RefSeq" id="WP_142607957.1">
    <property type="nucleotide sequence ID" value="NZ_VDGG01000029.1"/>
</dbReference>
<dbReference type="EMBL" id="VDGG01000029">
    <property type="protein sequence ID" value="TQR11660.1"/>
    <property type="molecule type" value="Genomic_DNA"/>
</dbReference>
<reference evidence="1 2" key="1">
    <citation type="submission" date="2019-05" db="EMBL/GenBank/DDBJ databases">
        <title>Psychrobacillus vulpis sp. nov., a new species isolated from feces of a red fox that inhabits in The Tablas de Daimiel Natural Park, Albacete, Spain.</title>
        <authorList>
            <person name="Rodriguez M."/>
            <person name="Reina J.C."/>
            <person name="Bejar V."/>
            <person name="Llamas I."/>
        </authorList>
    </citation>
    <scope>NUCLEOTIDE SEQUENCE [LARGE SCALE GENOMIC DNA]</scope>
    <source>
        <strain evidence="1 2">NHI-2</strain>
    </source>
</reference>
<dbReference type="AlphaFoldDB" id="A0A544T2J3"/>
<dbReference type="GO" id="GO:0046983">
    <property type="term" value="F:protein dimerization activity"/>
    <property type="evidence" value="ECO:0007669"/>
    <property type="project" value="InterPro"/>
</dbReference>
<dbReference type="Proteomes" id="UP000318937">
    <property type="component" value="Unassembled WGS sequence"/>
</dbReference>
<dbReference type="GO" id="GO:0043937">
    <property type="term" value="P:regulation of sporulation"/>
    <property type="evidence" value="ECO:0007669"/>
    <property type="project" value="InterPro"/>
</dbReference>
<dbReference type="OrthoDB" id="2914933at2"/>
<proteinExistence type="predicted"/>
<name>A0A544T2J3_9BACI</name>
<dbReference type="InterPro" id="IPR037208">
    <property type="entry name" value="Spo0E-like_sf"/>
</dbReference>
<dbReference type="Gene3D" id="4.10.280.10">
    <property type="entry name" value="Helix-loop-helix DNA-binding domain"/>
    <property type="match status" value="1"/>
</dbReference>
<evidence type="ECO:0000313" key="1">
    <source>
        <dbReference type="EMBL" id="TQR11660.1"/>
    </source>
</evidence>
<protein>
    <submittedName>
        <fullName evidence="1">Aspartyl-phosphate phosphatase Spo0E family protein</fullName>
    </submittedName>
</protein>
<sequence length="51" mass="6047">MMETILKKVELTREKMIQAALEKGVSHKETIQLSEELDRLLNEYETKEKLK</sequence>
<accession>A0A544T2J3</accession>
<keyword evidence="2" id="KW-1185">Reference proteome</keyword>
<dbReference type="InterPro" id="IPR036638">
    <property type="entry name" value="HLH_DNA-bd_sf"/>
</dbReference>
<organism evidence="1 2">
    <name type="scientific">Psychrobacillus soli</name>
    <dbReference type="NCBI Taxonomy" id="1543965"/>
    <lineage>
        <taxon>Bacteria</taxon>
        <taxon>Bacillati</taxon>
        <taxon>Bacillota</taxon>
        <taxon>Bacilli</taxon>
        <taxon>Bacillales</taxon>
        <taxon>Bacillaceae</taxon>
        <taxon>Psychrobacillus</taxon>
    </lineage>
</organism>
<gene>
    <name evidence="1" type="ORF">FG383_13695</name>
</gene>
<dbReference type="SUPFAM" id="SSF140500">
    <property type="entry name" value="BAS1536-like"/>
    <property type="match status" value="1"/>
</dbReference>
<evidence type="ECO:0000313" key="2">
    <source>
        <dbReference type="Proteomes" id="UP000318937"/>
    </source>
</evidence>
<dbReference type="Pfam" id="PF09388">
    <property type="entry name" value="SpoOE-like"/>
    <property type="match status" value="1"/>
</dbReference>